<evidence type="ECO:0000313" key="2">
    <source>
        <dbReference type="EMBL" id="KAK5698762.1"/>
    </source>
</evidence>
<name>A0AAN7WAM7_9PEZI</name>
<feature type="region of interest" description="Disordered" evidence="1">
    <location>
        <begin position="244"/>
        <end position="274"/>
    </location>
</feature>
<gene>
    <name evidence="2" type="ORF">LTR97_006410</name>
</gene>
<evidence type="ECO:0000256" key="1">
    <source>
        <dbReference type="SAM" id="MobiDB-lite"/>
    </source>
</evidence>
<reference evidence="2" key="1">
    <citation type="submission" date="2023-08" db="EMBL/GenBank/DDBJ databases">
        <title>Black Yeasts Isolated from many extreme environments.</title>
        <authorList>
            <person name="Coleine C."/>
            <person name="Stajich J.E."/>
            <person name="Selbmann L."/>
        </authorList>
    </citation>
    <scope>NUCLEOTIDE SEQUENCE</scope>
    <source>
        <strain evidence="2">CCFEE 5810</strain>
    </source>
</reference>
<dbReference type="AlphaFoldDB" id="A0AAN7WAM7"/>
<proteinExistence type="predicted"/>
<sequence>MSSALEPSQALDQLQKEVNRTLENIGHLFKAANNGNRTATAARASQLKAGLPKSISSFHDALDCLEDELQLAKAVMRRDLAVCKERSALGVPSKNAVLSTTELAPETTKSSEAEITEIVQHIDAVEVPPAQIDVAKQEDTSMLDTDAAAPETEKEEPIAIEPETLVVEDVKPVTSDDQAPPNDTIPLSDTTTSSKPIEEPTLKVETSVEQPDNPTDLLTELEQANADDKPPDTATMSEGQDLESLFNDPASVGGSGGTTTGPATGTGTGEESAAEHTEFDPGFDFGAFNAGLDNSGMGHDDSLSALLPGLQDYANTQPAGPMAVEEPDFNALFAADAPVGSVGVPEGQQGDSTLDDFMNFAEFNNGEFATGSGEGGGHGGEEDFDFTFD</sequence>
<feature type="compositionally biased region" description="Polar residues" evidence="1">
    <location>
        <begin position="185"/>
        <end position="195"/>
    </location>
</feature>
<protein>
    <submittedName>
        <fullName evidence="2">Uncharacterized protein</fullName>
    </submittedName>
</protein>
<dbReference type="EMBL" id="JAVRQU010000009">
    <property type="protein sequence ID" value="KAK5698762.1"/>
    <property type="molecule type" value="Genomic_DNA"/>
</dbReference>
<feature type="compositionally biased region" description="Gly residues" evidence="1">
    <location>
        <begin position="253"/>
        <end position="268"/>
    </location>
</feature>
<evidence type="ECO:0000313" key="3">
    <source>
        <dbReference type="Proteomes" id="UP001310594"/>
    </source>
</evidence>
<comment type="caution">
    <text evidence="2">The sequence shown here is derived from an EMBL/GenBank/DDBJ whole genome shotgun (WGS) entry which is preliminary data.</text>
</comment>
<feature type="region of interest" description="Disordered" evidence="1">
    <location>
        <begin position="365"/>
        <end position="389"/>
    </location>
</feature>
<dbReference type="Proteomes" id="UP001310594">
    <property type="component" value="Unassembled WGS sequence"/>
</dbReference>
<feature type="region of interest" description="Disordered" evidence="1">
    <location>
        <begin position="135"/>
        <end position="214"/>
    </location>
</feature>
<accession>A0AAN7WAM7</accession>
<organism evidence="2 3">
    <name type="scientific">Elasticomyces elasticus</name>
    <dbReference type="NCBI Taxonomy" id="574655"/>
    <lineage>
        <taxon>Eukaryota</taxon>
        <taxon>Fungi</taxon>
        <taxon>Dikarya</taxon>
        <taxon>Ascomycota</taxon>
        <taxon>Pezizomycotina</taxon>
        <taxon>Dothideomycetes</taxon>
        <taxon>Dothideomycetidae</taxon>
        <taxon>Mycosphaerellales</taxon>
        <taxon>Teratosphaeriaceae</taxon>
        <taxon>Elasticomyces</taxon>
    </lineage>
</organism>